<keyword evidence="1" id="KW-0805">Transcription regulation</keyword>
<accession>A0A1X6ZU24</accession>
<keyword evidence="5" id="KW-1185">Reference proteome</keyword>
<dbReference type="SMART" id="SM00342">
    <property type="entry name" value="HTH_ARAC"/>
    <property type="match status" value="1"/>
</dbReference>
<dbReference type="EMBL" id="FWFU01000004">
    <property type="protein sequence ID" value="SLN59607.1"/>
    <property type="molecule type" value="Genomic_DNA"/>
</dbReference>
<dbReference type="InterPro" id="IPR029062">
    <property type="entry name" value="Class_I_gatase-like"/>
</dbReference>
<dbReference type="SUPFAM" id="SSF52317">
    <property type="entry name" value="Class I glutamine amidotransferase-like"/>
    <property type="match status" value="1"/>
</dbReference>
<dbReference type="PROSITE" id="PS01124">
    <property type="entry name" value="HTH_ARAC_FAMILY_2"/>
    <property type="match status" value="1"/>
</dbReference>
<dbReference type="Gene3D" id="3.40.50.880">
    <property type="match status" value="1"/>
</dbReference>
<dbReference type="Pfam" id="PF12833">
    <property type="entry name" value="HTH_18"/>
    <property type="match status" value="1"/>
</dbReference>
<name>A0A1X6ZU24_9RHOB</name>
<dbReference type="PANTHER" id="PTHR43130">
    <property type="entry name" value="ARAC-FAMILY TRANSCRIPTIONAL REGULATOR"/>
    <property type="match status" value="1"/>
</dbReference>
<dbReference type="CDD" id="cd03136">
    <property type="entry name" value="GATase1_AraC_ArgR_like"/>
    <property type="match status" value="1"/>
</dbReference>
<keyword evidence="2" id="KW-0804">Transcription</keyword>
<dbReference type="RefSeq" id="WP_085818851.1">
    <property type="nucleotide sequence ID" value="NZ_FWFU01000004.1"/>
</dbReference>
<protein>
    <submittedName>
        <fullName evidence="4">HTH-type transcriptional regulator CdhR</fullName>
    </submittedName>
</protein>
<dbReference type="OrthoDB" id="9793400at2"/>
<feature type="domain" description="HTH araC/xylS-type" evidence="3">
    <location>
        <begin position="231"/>
        <end position="329"/>
    </location>
</feature>
<dbReference type="AlphaFoldDB" id="A0A1X6ZU24"/>
<evidence type="ECO:0000313" key="4">
    <source>
        <dbReference type="EMBL" id="SLN59607.1"/>
    </source>
</evidence>
<dbReference type="Gene3D" id="1.10.10.60">
    <property type="entry name" value="Homeodomain-like"/>
    <property type="match status" value="1"/>
</dbReference>
<evidence type="ECO:0000256" key="2">
    <source>
        <dbReference type="ARBA" id="ARBA00023163"/>
    </source>
</evidence>
<dbReference type="Pfam" id="PF01965">
    <property type="entry name" value="DJ-1_PfpI"/>
    <property type="match status" value="1"/>
</dbReference>
<evidence type="ECO:0000313" key="5">
    <source>
        <dbReference type="Proteomes" id="UP000193207"/>
    </source>
</evidence>
<dbReference type="GO" id="GO:0043565">
    <property type="term" value="F:sequence-specific DNA binding"/>
    <property type="evidence" value="ECO:0007669"/>
    <property type="project" value="InterPro"/>
</dbReference>
<dbReference type="GO" id="GO:0003700">
    <property type="term" value="F:DNA-binding transcription factor activity"/>
    <property type="evidence" value="ECO:0007669"/>
    <property type="project" value="InterPro"/>
</dbReference>
<proteinExistence type="predicted"/>
<dbReference type="InterPro" id="IPR002818">
    <property type="entry name" value="DJ-1/PfpI"/>
</dbReference>
<dbReference type="InterPro" id="IPR009057">
    <property type="entry name" value="Homeodomain-like_sf"/>
</dbReference>
<evidence type="ECO:0000256" key="1">
    <source>
        <dbReference type="ARBA" id="ARBA00023015"/>
    </source>
</evidence>
<evidence type="ECO:0000259" key="3">
    <source>
        <dbReference type="PROSITE" id="PS01124"/>
    </source>
</evidence>
<dbReference type="InterPro" id="IPR018060">
    <property type="entry name" value="HTH_AraC"/>
</dbReference>
<sequence>MSGPQDNADGATGGAPSRGRHFGFLLLPGFSHYSFAAALEPLRSANILMRRDHFSWSLIGAGGAQVRASNGLSLGVDHDVAEASGFDHVIVLAASDVVTSDTGRIEAFLRFHHRQGGHIGAVSSGVMVLARTGLLDERDCAAHWEDTPRLRTAFPRINVTENIFVLDRRLATCAGGAAGAHMMLAILEREIGPGLARDVASRMVIDRIRDGEDELNMQPHIRYGTWNRKILKAIAIMNQNISEPLPMRDIAASAHASVRQLERLFRKELNLSPDRFYRHIRLSRARQLLRYSEHSLGEIAMICGFGTTRAMKDNYEAFFGYAPRDERQAPAARATGGSPGGRGTVLHHVNAQY</sequence>
<reference evidence="4 5" key="1">
    <citation type="submission" date="2017-03" db="EMBL/GenBank/DDBJ databases">
        <authorList>
            <person name="Afonso C.L."/>
            <person name="Miller P.J."/>
            <person name="Scott M.A."/>
            <person name="Spackman E."/>
            <person name="Goraichik I."/>
            <person name="Dimitrov K.M."/>
            <person name="Suarez D.L."/>
            <person name="Swayne D.E."/>
        </authorList>
    </citation>
    <scope>NUCLEOTIDE SEQUENCE [LARGE SCALE GENOMIC DNA]</scope>
    <source>
        <strain evidence="4 5">CECT 8110</strain>
    </source>
</reference>
<organism evidence="4 5">
    <name type="scientific">Roseovarius halotolerans</name>
    <dbReference type="NCBI Taxonomy" id="505353"/>
    <lineage>
        <taxon>Bacteria</taxon>
        <taxon>Pseudomonadati</taxon>
        <taxon>Pseudomonadota</taxon>
        <taxon>Alphaproteobacteria</taxon>
        <taxon>Rhodobacterales</taxon>
        <taxon>Roseobacteraceae</taxon>
        <taxon>Roseovarius</taxon>
    </lineage>
</organism>
<gene>
    <name evidence="4" type="primary">cdhR_7</name>
    <name evidence="4" type="ORF">ROH8110_03333</name>
</gene>
<dbReference type="InterPro" id="IPR052158">
    <property type="entry name" value="INH-QAR"/>
</dbReference>
<dbReference type="PANTHER" id="PTHR43130:SF3">
    <property type="entry name" value="HTH-TYPE TRANSCRIPTIONAL REGULATOR RV1931C"/>
    <property type="match status" value="1"/>
</dbReference>
<dbReference type="SUPFAM" id="SSF46689">
    <property type="entry name" value="Homeodomain-like"/>
    <property type="match status" value="2"/>
</dbReference>
<dbReference type="Proteomes" id="UP000193207">
    <property type="component" value="Unassembled WGS sequence"/>
</dbReference>